<dbReference type="InterPro" id="IPR005184">
    <property type="entry name" value="DUF306_Meta_HslJ"/>
</dbReference>
<gene>
    <name evidence="3" type="ORF">CAL12_02575</name>
</gene>
<evidence type="ECO:0000313" key="4">
    <source>
        <dbReference type="Proteomes" id="UP000194151"/>
    </source>
</evidence>
<dbReference type="Gene3D" id="2.40.128.270">
    <property type="match status" value="1"/>
</dbReference>
<name>A0A1W6YFN0_9BORD</name>
<dbReference type="OrthoDB" id="423130at2"/>
<evidence type="ECO:0000259" key="2">
    <source>
        <dbReference type="Pfam" id="PF03724"/>
    </source>
</evidence>
<dbReference type="RefSeq" id="WP_086063053.1">
    <property type="nucleotide sequence ID" value="NZ_CP021108.1"/>
</dbReference>
<evidence type="ECO:0000313" key="3">
    <source>
        <dbReference type="EMBL" id="ARP79820.1"/>
    </source>
</evidence>
<dbReference type="InterPro" id="IPR053147">
    <property type="entry name" value="Hsp_HslJ-like"/>
</dbReference>
<protein>
    <recommendedName>
        <fullName evidence="2">DUF306 domain-containing protein</fullName>
    </recommendedName>
</protein>
<organism evidence="3 4">
    <name type="scientific">Bordetella genomosp. 8</name>
    <dbReference type="NCBI Taxonomy" id="1416806"/>
    <lineage>
        <taxon>Bacteria</taxon>
        <taxon>Pseudomonadati</taxon>
        <taxon>Pseudomonadota</taxon>
        <taxon>Betaproteobacteria</taxon>
        <taxon>Burkholderiales</taxon>
        <taxon>Alcaligenaceae</taxon>
        <taxon>Bordetella</taxon>
    </lineage>
</organism>
<feature type="domain" description="DUF306" evidence="2">
    <location>
        <begin position="45"/>
        <end position="164"/>
    </location>
</feature>
<feature type="chain" id="PRO_5012461788" description="DUF306 domain-containing protein" evidence="1">
    <location>
        <begin position="32"/>
        <end position="174"/>
    </location>
</feature>
<dbReference type="EMBL" id="CP021108">
    <property type="protein sequence ID" value="ARP79820.1"/>
    <property type="molecule type" value="Genomic_DNA"/>
</dbReference>
<accession>A0A1W6YFN0</accession>
<dbReference type="InterPro" id="IPR038670">
    <property type="entry name" value="HslJ-like_sf"/>
</dbReference>
<dbReference type="KEGG" id="bgv:CAL12_02575"/>
<reference evidence="3 4" key="1">
    <citation type="submission" date="2017-05" db="EMBL/GenBank/DDBJ databases">
        <title>Complete and WGS of Bordetella genogroups.</title>
        <authorList>
            <person name="Spilker T."/>
            <person name="LiPuma J."/>
        </authorList>
    </citation>
    <scope>NUCLEOTIDE SEQUENCE [LARGE SCALE GENOMIC DNA]</scope>
    <source>
        <strain evidence="3 4">AU19157</strain>
    </source>
</reference>
<feature type="signal peptide" evidence="1">
    <location>
        <begin position="1"/>
        <end position="31"/>
    </location>
</feature>
<dbReference type="PANTHER" id="PTHR35535">
    <property type="entry name" value="HEAT SHOCK PROTEIN HSLJ"/>
    <property type="match status" value="1"/>
</dbReference>
<keyword evidence="1" id="KW-0732">Signal</keyword>
<sequence>MPLLTLTRCTVLAIAAVSLAGCSTTTGHAQAQGPGAAQAATTSDSLAQTNWRLVRWQSPDGSDYPLQLGQIYPPLSIGFMARNRDYRVSGYSGCNEFSGTYQLQGGKLTITLPSSRTLKCGTPELGEAERAYLSALAHISSFSLDSGGAPHQMIFTVRNGDVLTFLRGQDIPAR</sequence>
<keyword evidence="4" id="KW-1185">Reference proteome</keyword>
<proteinExistence type="predicted"/>
<dbReference type="STRING" id="1416806.CAL12_02575"/>
<dbReference type="PANTHER" id="PTHR35535:SF2">
    <property type="entry name" value="DUF306 DOMAIN-CONTAINING PROTEIN"/>
    <property type="match status" value="1"/>
</dbReference>
<dbReference type="Pfam" id="PF03724">
    <property type="entry name" value="META"/>
    <property type="match status" value="1"/>
</dbReference>
<evidence type="ECO:0000256" key="1">
    <source>
        <dbReference type="SAM" id="SignalP"/>
    </source>
</evidence>
<dbReference type="Proteomes" id="UP000194151">
    <property type="component" value="Chromosome"/>
</dbReference>
<dbReference type="AlphaFoldDB" id="A0A1W6YFN0"/>